<evidence type="ECO:0000313" key="3">
    <source>
        <dbReference type="Proteomes" id="UP000565576"/>
    </source>
</evidence>
<keyword evidence="1" id="KW-0812">Transmembrane</keyword>
<proteinExistence type="predicted"/>
<dbReference type="EMBL" id="JACHBG010000004">
    <property type="protein sequence ID" value="MBB6485062.1"/>
    <property type="molecule type" value="Genomic_DNA"/>
</dbReference>
<gene>
    <name evidence="2" type="ORF">GGD46_002342</name>
</gene>
<feature type="transmembrane region" description="Helical" evidence="1">
    <location>
        <begin position="6"/>
        <end position="27"/>
    </location>
</feature>
<keyword evidence="1" id="KW-0472">Membrane</keyword>
<protein>
    <submittedName>
        <fullName evidence="2">Uncharacterized protein</fullName>
    </submittedName>
</protein>
<evidence type="ECO:0000256" key="1">
    <source>
        <dbReference type="SAM" id="Phobius"/>
    </source>
</evidence>
<dbReference type="AlphaFoldDB" id="A0A7X0MBR6"/>
<evidence type="ECO:0000313" key="2">
    <source>
        <dbReference type="EMBL" id="MBB6485062.1"/>
    </source>
</evidence>
<accession>A0A7X0MBR6</accession>
<keyword evidence="1" id="KW-1133">Transmembrane helix</keyword>
<name>A0A7X0MBR6_9HYPH</name>
<reference evidence="2 3" key="1">
    <citation type="submission" date="2020-08" db="EMBL/GenBank/DDBJ databases">
        <title>Genomic Encyclopedia of Type Strains, Phase IV (KMG-V): Genome sequencing to study the core and pangenomes of soil and plant-associated prokaryotes.</title>
        <authorList>
            <person name="Whitman W."/>
        </authorList>
    </citation>
    <scope>NUCLEOTIDE SEQUENCE [LARGE SCALE GENOMIC DNA]</scope>
    <source>
        <strain evidence="2 3">SEMIA 4060</strain>
    </source>
</reference>
<organism evidence="2 3">
    <name type="scientific">Rhizobium lusitanum</name>
    <dbReference type="NCBI Taxonomy" id="293958"/>
    <lineage>
        <taxon>Bacteria</taxon>
        <taxon>Pseudomonadati</taxon>
        <taxon>Pseudomonadota</taxon>
        <taxon>Alphaproteobacteria</taxon>
        <taxon>Hyphomicrobiales</taxon>
        <taxon>Rhizobiaceae</taxon>
        <taxon>Rhizobium/Agrobacterium group</taxon>
        <taxon>Rhizobium</taxon>
    </lineage>
</organism>
<comment type="caution">
    <text evidence="2">The sequence shown here is derived from an EMBL/GenBank/DDBJ whole genome shotgun (WGS) entry which is preliminary data.</text>
</comment>
<dbReference type="Proteomes" id="UP000565576">
    <property type="component" value="Unassembled WGS sequence"/>
</dbReference>
<sequence length="34" mass="4034">MELLRLLTAFDYTLILLLVVIFVFSVMEGDHRKH</sequence>